<dbReference type="AlphaFoldDB" id="A0A0K1PV22"/>
<dbReference type="KEGG" id="llu:AKJ09_03648"/>
<protein>
    <recommendedName>
        <fullName evidence="1">Glucose/Sorbosone dehydrogenase domain-containing protein</fullName>
    </recommendedName>
</protein>
<dbReference type="PANTHER" id="PTHR19328:SF75">
    <property type="entry name" value="ALDOSE SUGAR DEHYDROGENASE YLII"/>
    <property type="match status" value="1"/>
</dbReference>
<keyword evidence="3" id="KW-1185">Reference proteome</keyword>
<dbReference type="InterPro" id="IPR012938">
    <property type="entry name" value="Glc/Sorbosone_DH"/>
</dbReference>
<sequence length="705" mass="76901">MGIVLGAGLCASFAILASCSDHHEASPTVKVDTRPFTQGCRGFTTRPGAATIERAYPQVSFEYAVQLVHHPRDAYWYVVEQGGTIRRFADRPDVSESELVVDLRDTVAMLGLEDGLLGLAFDPSFESSGNVIVKYTRKAEETDAAARLAVARLHSDNGGATFEPASLREMLTVARPQTIHHGGPPRFGADGYLYVPVGDGGWDPEMRAQDLSMIEGTVLRLDTSVEPYAVPKDNPFVGTPGARPEIFAYGLRNPFGNTFHPTTHELWVGDVGLATWEEIDRIVPGANYGWPIREGAHCKDGVECDPTGLTDPVHEYLNYGGSAIVVGSIYRGQAFPETRGHLIFGDFVNGRIEELAYDGEKAQAKLLVESGLNITEMTEDANGEILVVELGGRLFRLVPATHVQAVPELLSETGCMDMSNPKVAPRGLMPYEVNMPLWSDGADKYRWMNIPEGTKIKVREDGSWEMPVGTVLVKNFFNHDRPMETRLLVRHEDGEWGGYSYEWDADRKEARLLEGGKAEYFDGLGWSFPSRSMCMSCHNAAAGRTLGLMTPQLNREIEYADGHRENQITELTRAGWFAEPPGDPSTLAKFVAREDTEAPAADWARAYLHSNCSHCHRPGGPGRGTANFTFGATLAETGCGLTPELDPLGIENAEVIAPSSPEGSVLLARVSAIGAARMPPMGTAVVDALAIDHLREWIATTPQCD</sequence>
<accession>A0A0K1PV22</accession>
<dbReference type="PANTHER" id="PTHR19328">
    <property type="entry name" value="HEDGEHOG-INTERACTING PROTEIN"/>
    <property type="match status" value="1"/>
</dbReference>
<evidence type="ECO:0000313" key="3">
    <source>
        <dbReference type="Proteomes" id="UP000064967"/>
    </source>
</evidence>
<proteinExistence type="predicted"/>
<dbReference type="InterPro" id="IPR011041">
    <property type="entry name" value="Quinoprot_gluc/sorb_DH_b-prop"/>
</dbReference>
<organism evidence="2 3">
    <name type="scientific">Labilithrix luteola</name>
    <dbReference type="NCBI Taxonomy" id="1391654"/>
    <lineage>
        <taxon>Bacteria</taxon>
        <taxon>Pseudomonadati</taxon>
        <taxon>Myxococcota</taxon>
        <taxon>Polyangia</taxon>
        <taxon>Polyangiales</taxon>
        <taxon>Labilitrichaceae</taxon>
        <taxon>Labilithrix</taxon>
    </lineage>
</organism>
<dbReference type="EMBL" id="CP012333">
    <property type="protein sequence ID" value="AKU96984.1"/>
    <property type="molecule type" value="Genomic_DNA"/>
</dbReference>
<dbReference type="RefSeq" id="WP_169927592.1">
    <property type="nucleotide sequence ID" value="NZ_CP012333.1"/>
</dbReference>
<dbReference type="InterPro" id="IPR011042">
    <property type="entry name" value="6-blade_b-propeller_TolB-like"/>
</dbReference>
<dbReference type="Pfam" id="PF07995">
    <property type="entry name" value="GSDH"/>
    <property type="match status" value="1"/>
</dbReference>
<dbReference type="SUPFAM" id="SSF50952">
    <property type="entry name" value="Soluble quinoprotein glucose dehydrogenase"/>
    <property type="match status" value="1"/>
</dbReference>
<evidence type="ECO:0000259" key="1">
    <source>
        <dbReference type="Pfam" id="PF07995"/>
    </source>
</evidence>
<feature type="domain" description="Glucose/Sorbosone dehydrogenase" evidence="1">
    <location>
        <begin position="73"/>
        <end position="389"/>
    </location>
</feature>
<reference evidence="2 3" key="1">
    <citation type="submission" date="2015-08" db="EMBL/GenBank/DDBJ databases">
        <authorList>
            <person name="Babu N.S."/>
            <person name="Beckwith C.J."/>
            <person name="Beseler K.G."/>
            <person name="Brison A."/>
            <person name="Carone J.V."/>
            <person name="Caskin T.P."/>
            <person name="Diamond M."/>
            <person name="Durham M.E."/>
            <person name="Foxe J.M."/>
            <person name="Go M."/>
            <person name="Henderson B.A."/>
            <person name="Jones I.B."/>
            <person name="McGettigan J.A."/>
            <person name="Micheletti S.J."/>
            <person name="Nasrallah M.E."/>
            <person name="Ortiz D."/>
            <person name="Piller C.R."/>
            <person name="Privatt S.R."/>
            <person name="Schneider S.L."/>
            <person name="Sharp S."/>
            <person name="Smith T.C."/>
            <person name="Stanton J.D."/>
            <person name="Ullery H.E."/>
            <person name="Wilson R.J."/>
            <person name="Serrano M.G."/>
            <person name="Buck G."/>
            <person name="Lee V."/>
            <person name="Wang Y."/>
            <person name="Carvalho R."/>
            <person name="Voegtly L."/>
            <person name="Shi R."/>
            <person name="Duckworth R."/>
            <person name="Johnson A."/>
            <person name="Loviza R."/>
            <person name="Walstead R."/>
            <person name="Shah Z."/>
            <person name="Kiflezghi M."/>
            <person name="Wade K."/>
            <person name="Ball S.L."/>
            <person name="Bradley K.W."/>
            <person name="Asai D.J."/>
            <person name="Bowman C.A."/>
            <person name="Russell D.A."/>
            <person name="Pope W.H."/>
            <person name="Jacobs-Sera D."/>
            <person name="Hendrix R.W."/>
            <person name="Hatfull G.F."/>
        </authorList>
    </citation>
    <scope>NUCLEOTIDE SEQUENCE [LARGE SCALE GENOMIC DNA]</scope>
    <source>
        <strain evidence="2 3">DSM 27648</strain>
    </source>
</reference>
<dbReference type="Gene3D" id="2.120.10.30">
    <property type="entry name" value="TolB, C-terminal domain"/>
    <property type="match status" value="1"/>
</dbReference>
<evidence type="ECO:0000313" key="2">
    <source>
        <dbReference type="EMBL" id="AKU96984.1"/>
    </source>
</evidence>
<name>A0A0K1PV22_9BACT</name>
<dbReference type="Proteomes" id="UP000064967">
    <property type="component" value="Chromosome"/>
</dbReference>
<dbReference type="STRING" id="1391654.AKJ09_03648"/>
<gene>
    <name evidence="2" type="ORF">AKJ09_03648</name>
</gene>